<evidence type="ECO:0000256" key="1">
    <source>
        <dbReference type="ARBA" id="ARBA00022729"/>
    </source>
</evidence>
<dbReference type="Proteomes" id="UP000437736">
    <property type="component" value="Unassembled WGS sequence"/>
</dbReference>
<name>A0ABW9QZT2_9ACTN</name>
<dbReference type="SUPFAM" id="SSF50685">
    <property type="entry name" value="Barwin-like endoglucanases"/>
    <property type="match status" value="1"/>
</dbReference>
<dbReference type="PANTHER" id="PTHR39160:SF4">
    <property type="entry name" value="RESUSCITATION-PROMOTING FACTOR RPFB"/>
    <property type="match status" value="1"/>
</dbReference>
<dbReference type="EMBL" id="WJHE01001458">
    <property type="protein sequence ID" value="MST35135.1"/>
    <property type="molecule type" value="Genomic_DNA"/>
</dbReference>
<dbReference type="InterPro" id="IPR036908">
    <property type="entry name" value="RlpA-like_sf"/>
</dbReference>
<gene>
    <name evidence="3" type="ORF">GHK86_20685</name>
</gene>
<dbReference type="Gene3D" id="2.40.40.10">
    <property type="entry name" value="RlpA-like domain"/>
    <property type="match status" value="1"/>
</dbReference>
<keyword evidence="1" id="KW-0732">Signal</keyword>
<accession>A0ABW9QZT2</accession>
<organism evidence="3 4">
    <name type="scientific">Acidiferrimicrobium australe</name>
    <dbReference type="NCBI Taxonomy" id="2664430"/>
    <lineage>
        <taxon>Bacteria</taxon>
        <taxon>Bacillati</taxon>
        <taxon>Actinomycetota</taxon>
        <taxon>Acidimicrobiia</taxon>
        <taxon>Acidimicrobiales</taxon>
        <taxon>Acidimicrobiaceae</taxon>
        <taxon>Acidiferrimicrobium</taxon>
    </lineage>
</organism>
<protein>
    <recommendedName>
        <fullName evidence="2">3D domain-containing protein</fullName>
    </recommendedName>
</protein>
<feature type="domain" description="3D" evidence="2">
    <location>
        <begin position="81"/>
        <end position="140"/>
    </location>
</feature>
<keyword evidence="4" id="KW-1185">Reference proteome</keyword>
<sequence length="143" mass="14711">MYAFGDARFHGSGAPEPASAAVTALAATGPAGYLELTTAVRTPPVRTRAATAVAGVSLGDFVVTCYDLRGTTASGAPVSMSTVAVDPSVIPLGATIDISGVGVRVAQDTGGAIVGHRLDIWEPTYQDCINWGVRTEHVTLLRR</sequence>
<evidence type="ECO:0000313" key="3">
    <source>
        <dbReference type="EMBL" id="MST35135.1"/>
    </source>
</evidence>
<dbReference type="InterPro" id="IPR059180">
    <property type="entry name" value="3D_YorM"/>
</dbReference>
<evidence type="ECO:0000313" key="4">
    <source>
        <dbReference type="Proteomes" id="UP000437736"/>
    </source>
</evidence>
<dbReference type="PANTHER" id="PTHR39160">
    <property type="entry name" value="CELL WALL-BINDING PROTEIN YOCH"/>
    <property type="match status" value="1"/>
</dbReference>
<reference evidence="3 4" key="1">
    <citation type="submission" date="2019-11" db="EMBL/GenBank/DDBJ databases">
        <title>Acidiferrimicrobium australis gen. nov., sp. nov., an acidophilic and obligately heterotrophic, member of the Actinobacteria that catalyses dissimilatory oxido- reduction of iron isolated from metal-rich acidic water in Chile.</title>
        <authorList>
            <person name="Gonzalez D."/>
            <person name="Huber K."/>
            <person name="Hedrich S."/>
            <person name="Rojas-Villalobos C."/>
            <person name="Quatrini R."/>
            <person name="Dinamarca M.A."/>
            <person name="Schwarz A."/>
            <person name="Canales C."/>
            <person name="Nancucheo I."/>
        </authorList>
    </citation>
    <scope>NUCLEOTIDE SEQUENCE [LARGE SCALE GENOMIC DNA]</scope>
    <source>
        <strain evidence="3 4">USS-CCA1</strain>
    </source>
</reference>
<evidence type="ECO:0000259" key="2">
    <source>
        <dbReference type="Pfam" id="PF06725"/>
    </source>
</evidence>
<dbReference type="CDD" id="cd14667">
    <property type="entry name" value="3D_containing_proteins"/>
    <property type="match status" value="1"/>
</dbReference>
<proteinExistence type="predicted"/>
<dbReference type="InterPro" id="IPR051933">
    <property type="entry name" value="Resuscitation_pf_RpfB"/>
</dbReference>
<comment type="caution">
    <text evidence="3">The sequence shown here is derived from an EMBL/GenBank/DDBJ whole genome shotgun (WGS) entry which is preliminary data.</text>
</comment>
<dbReference type="InterPro" id="IPR010611">
    <property type="entry name" value="3D_dom"/>
</dbReference>
<dbReference type="Pfam" id="PF06725">
    <property type="entry name" value="3D"/>
    <property type="match status" value="1"/>
</dbReference>